<feature type="chain" id="PRO_5044748640" evidence="1">
    <location>
        <begin position="21"/>
        <end position="120"/>
    </location>
</feature>
<protein>
    <submittedName>
        <fullName evidence="2">Uncharacterized protein</fullName>
    </submittedName>
</protein>
<keyword evidence="3" id="KW-1185">Reference proteome</keyword>
<gene>
    <name evidence="2" type="ORF">V1477_013321</name>
</gene>
<evidence type="ECO:0000313" key="2">
    <source>
        <dbReference type="EMBL" id="KAL2735065.1"/>
    </source>
</evidence>
<accession>A0ABD2BQK8</accession>
<evidence type="ECO:0000256" key="1">
    <source>
        <dbReference type="SAM" id="SignalP"/>
    </source>
</evidence>
<dbReference type="EMBL" id="JAYRBN010000067">
    <property type="protein sequence ID" value="KAL2735065.1"/>
    <property type="molecule type" value="Genomic_DNA"/>
</dbReference>
<reference evidence="2 3" key="1">
    <citation type="journal article" date="2024" name="Ann. Entomol. Soc. Am.">
        <title>Genomic analyses of the southern and eastern yellowjacket wasps (Hymenoptera: Vespidae) reveal evolutionary signatures of social life.</title>
        <authorList>
            <person name="Catto M.A."/>
            <person name="Caine P.B."/>
            <person name="Orr S.E."/>
            <person name="Hunt B.G."/>
            <person name="Goodisman M.A.D."/>
        </authorList>
    </citation>
    <scope>NUCLEOTIDE SEQUENCE [LARGE SCALE GENOMIC DNA]</scope>
    <source>
        <strain evidence="2">232</strain>
        <tissue evidence="2">Head and thorax</tissue>
    </source>
</reference>
<comment type="caution">
    <text evidence="2">The sequence shown here is derived from an EMBL/GenBank/DDBJ whole genome shotgun (WGS) entry which is preliminary data.</text>
</comment>
<feature type="signal peptide" evidence="1">
    <location>
        <begin position="1"/>
        <end position="20"/>
    </location>
</feature>
<dbReference type="Proteomes" id="UP001607303">
    <property type="component" value="Unassembled WGS sequence"/>
</dbReference>
<dbReference type="AlphaFoldDB" id="A0ABD2BQK8"/>
<evidence type="ECO:0000313" key="3">
    <source>
        <dbReference type="Proteomes" id="UP001607303"/>
    </source>
</evidence>
<sequence length="120" mass="13414">MFLSNVFLILRLSCFCQVPAENTVQHPPLAPINSKGIPNSLGLRLEAEPRHFGGGRLVKIKCIAKVGSHMYEAKREVMMAYVNNQRLSAGDLRSNRACRNDDRFLYGPLIFSILLIIVAT</sequence>
<keyword evidence="1" id="KW-0732">Signal</keyword>
<organism evidence="2 3">
    <name type="scientific">Vespula maculifrons</name>
    <name type="common">Eastern yellow jacket</name>
    <name type="synonym">Wasp</name>
    <dbReference type="NCBI Taxonomy" id="7453"/>
    <lineage>
        <taxon>Eukaryota</taxon>
        <taxon>Metazoa</taxon>
        <taxon>Ecdysozoa</taxon>
        <taxon>Arthropoda</taxon>
        <taxon>Hexapoda</taxon>
        <taxon>Insecta</taxon>
        <taxon>Pterygota</taxon>
        <taxon>Neoptera</taxon>
        <taxon>Endopterygota</taxon>
        <taxon>Hymenoptera</taxon>
        <taxon>Apocrita</taxon>
        <taxon>Aculeata</taxon>
        <taxon>Vespoidea</taxon>
        <taxon>Vespidae</taxon>
        <taxon>Vespinae</taxon>
        <taxon>Vespula</taxon>
    </lineage>
</organism>
<proteinExistence type="predicted"/>
<name>A0ABD2BQK8_VESMC</name>